<keyword evidence="8" id="KW-0175">Coiled coil</keyword>
<dbReference type="RefSeq" id="WP_129353978.1">
    <property type="nucleotide sequence ID" value="NZ_CP026538.1"/>
</dbReference>
<keyword evidence="9" id="KW-1133">Transmembrane helix</keyword>
<evidence type="ECO:0000256" key="6">
    <source>
        <dbReference type="ARBA" id="ARBA00022840"/>
    </source>
</evidence>
<proteinExistence type="predicted"/>
<dbReference type="Gene3D" id="3.30.565.10">
    <property type="entry name" value="Histidine kinase-like ATPase, C-terminal domain"/>
    <property type="match status" value="1"/>
</dbReference>
<dbReference type="Pfam" id="PF07695">
    <property type="entry name" value="7TMR-DISM_7TM"/>
    <property type="match status" value="1"/>
</dbReference>
<dbReference type="PROSITE" id="PS50109">
    <property type="entry name" value="HIS_KIN"/>
    <property type="match status" value="1"/>
</dbReference>
<feature type="transmembrane region" description="Helical" evidence="9">
    <location>
        <begin position="395"/>
        <end position="417"/>
    </location>
</feature>
<sequence length="786" mass="83998">MFSARPGHRVANVAVPDKPFRAAMPASLTVTKRRPAGRNVVPAAARALAAAFFCLCLIISSATAQTLQPPTIAAVSVLDGPGADVDLAAALALERAGRFRPLPDGRYAAPGDKVFWLRLSLATPQGTQAGAYAVDLNWPFLRLFESYDTDGTPTFAAGQGEWNVYLAQPVPLPPGTAGETALYLRLAGYGGVNLNPSVVSLADVARLETLRPWVLGLFFGLVIAMLLYNLFLFLSLRDASYGYYVAGTTFLGLYYCCTTGLAPGWLDIRTAAQEMRFFLAFHLNAVLMFASMGLFTRSFLLTKKAAPGMDRMLLGQVAAAALLLPVVLVGGSTAAFAYAPMVGMATAATVTLAAAVRLAQGFRPAGVFLLGWGFYVACGFAHSMTWAGLVPATPLTLYAPMVGTAVEVFVMSLALAYRVKLLREQAASAEAQRRRLAEENARSESAREALARENALLSMILDDRRFGIGMMRGQRFCFANRCLALQLGRADLNGLTLADVPQARPLMDGIARAASNHDAEIETVVDDDGRGRALRAVGRRLDPDHPERGVVFLVEDVSEAKRLEQLKNDINQVMRHDLKSPLATVAGALEALELAGPLNDRQRGLIAMLERAVAAMTARINLSLHLYRLESGNMGLTPQPLPLAALLAEAREELAPYLTGGRELRIAYQAPAEAFVVLGERAMMTAMLVNLLKNALEAAGEAGPVIVTVADPRSPHLVIDNPGEAPPEIRARLFEKYATAGKARGTGLGAYSARLIARAFGGDVVADTSIPGRTVVTVTLRAPQDA</sequence>
<evidence type="ECO:0000256" key="7">
    <source>
        <dbReference type="ARBA" id="ARBA00023012"/>
    </source>
</evidence>
<feature type="transmembrane region" description="Helical" evidence="9">
    <location>
        <begin position="277"/>
        <end position="300"/>
    </location>
</feature>
<protein>
    <recommendedName>
        <fullName evidence="2">histidine kinase</fullName>
        <ecNumber evidence="2">2.7.13.3</ecNumber>
    </recommendedName>
</protein>
<dbReference type="Proteomes" id="UP000293296">
    <property type="component" value="Chromosome"/>
</dbReference>
<evidence type="ECO:0000256" key="4">
    <source>
        <dbReference type="ARBA" id="ARBA00022741"/>
    </source>
</evidence>
<name>A0A4V0YR42_9BACT</name>
<feature type="transmembrane region" description="Helical" evidence="9">
    <location>
        <begin position="241"/>
        <end position="265"/>
    </location>
</feature>
<dbReference type="InterPro" id="IPR005467">
    <property type="entry name" value="His_kinase_dom"/>
</dbReference>
<dbReference type="GO" id="GO:0005524">
    <property type="term" value="F:ATP binding"/>
    <property type="evidence" value="ECO:0007669"/>
    <property type="project" value="UniProtKB-KW"/>
</dbReference>
<dbReference type="InterPro" id="IPR003594">
    <property type="entry name" value="HATPase_dom"/>
</dbReference>
<evidence type="ECO:0000256" key="2">
    <source>
        <dbReference type="ARBA" id="ARBA00012438"/>
    </source>
</evidence>
<evidence type="ECO:0000256" key="1">
    <source>
        <dbReference type="ARBA" id="ARBA00000085"/>
    </source>
</evidence>
<dbReference type="InterPro" id="IPR050351">
    <property type="entry name" value="BphY/WalK/GraS-like"/>
</dbReference>
<keyword evidence="7" id="KW-0902">Two-component regulatory system</keyword>
<evidence type="ECO:0000313" key="12">
    <source>
        <dbReference type="Proteomes" id="UP000293296"/>
    </source>
</evidence>
<feature type="transmembrane region" description="Helical" evidence="9">
    <location>
        <begin position="312"/>
        <end position="329"/>
    </location>
</feature>
<gene>
    <name evidence="11" type="ORF">C3Y92_15145</name>
</gene>
<dbReference type="Pfam" id="PF00512">
    <property type="entry name" value="HisKA"/>
    <property type="match status" value="1"/>
</dbReference>
<dbReference type="SUPFAM" id="SSF47384">
    <property type="entry name" value="Homodimeric domain of signal transducing histidine kinase"/>
    <property type="match status" value="1"/>
</dbReference>
<dbReference type="EC" id="2.7.13.3" evidence="2"/>
<evidence type="ECO:0000256" key="8">
    <source>
        <dbReference type="SAM" id="Coils"/>
    </source>
</evidence>
<evidence type="ECO:0000259" key="10">
    <source>
        <dbReference type="PROSITE" id="PS50109"/>
    </source>
</evidence>
<dbReference type="InterPro" id="IPR003661">
    <property type="entry name" value="HisK_dim/P_dom"/>
</dbReference>
<dbReference type="PANTHER" id="PTHR42878:SF7">
    <property type="entry name" value="SENSOR HISTIDINE KINASE GLRK"/>
    <property type="match status" value="1"/>
</dbReference>
<dbReference type="KEGG" id="dcb:C3Y92_15145"/>
<keyword evidence="3" id="KW-0808">Transferase</keyword>
<keyword evidence="12" id="KW-1185">Reference proteome</keyword>
<evidence type="ECO:0000256" key="5">
    <source>
        <dbReference type="ARBA" id="ARBA00022777"/>
    </source>
</evidence>
<dbReference type="SMART" id="SM00388">
    <property type="entry name" value="HisKA"/>
    <property type="match status" value="1"/>
</dbReference>
<dbReference type="PANTHER" id="PTHR42878">
    <property type="entry name" value="TWO-COMPONENT HISTIDINE KINASE"/>
    <property type="match status" value="1"/>
</dbReference>
<dbReference type="GO" id="GO:0000155">
    <property type="term" value="F:phosphorelay sensor kinase activity"/>
    <property type="evidence" value="ECO:0007669"/>
    <property type="project" value="InterPro"/>
</dbReference>
<feature type="transmembrane region" description="Helical" evidence="9">
    <location>
        <begin position="367"/>
        <end position="389"/>
    </location>
</feature>
<dbReference type="InterPro" id="IPR036097">
    <property type="entry name" value="HisK_dim/P_sf"/>
</dbReference>
<dbReference type="GO" id="GO:0000156">
    <property type="term" value="F:phosphorelay response regulator activity"/>
    <property type="evidence" value="ECO:0007669"/>
    <property type="project" value="TreeGrafter"/>
</dbReference>
<dbReference type="Pfam" id="PF02518">
    <property type="entry name" value="HATPase_c"/>
    <property type="match status" value="1"/>
</dbReference>
<keyword evidence="9" id="KW-0812">Transmembrane</keyword>
<reference evidence="11 12" key="1">
    <citation type="submission" date="2018-02" db="EMBL/GenBank/DDBJ databases">
        <title>Genome sequence of Desulfovibrio carbinolicus DSM 3852.</title>
        <authorList>
            <person name="Wilbanks E."/>
            <person name="Skennerton C.T."/>
            <person name="Orphan V.J."/>
        </authorList>
    </citation>
    <scope>NUCLEOTIDE SEQUENCE [LARGE SCALE GENOMIC DNA]</scope>
    <source>
        <strain evidence="11 12">DSM 3852</strain>
    </source>
</reference>
<dbReference type="GO" id="GO:0030295">
    <property type="term" value="F:protein kinase activator activity"/>
    <property type="evidence" value="ECO:0007669"/>
    <property type="project" value="TreeGrafter"/>
</dbReference>
<dbReference type="OrthoDB" id="5440950at2"/>
<dbReference type="SUPFAM" id="SSF55874">
    <property type="entry name" value="ATPase domain of HSP90 chaperone/DNA topoisomerase II/histidine kinase"/>
    <property type="match status" value="1"/>
</dbReference>
<keyword evidence="6" id="KW-0067">ATP-binding</keyword>
<dbReference type="CDD" id="cd00082">
    <property type="entry name" value="HisKA"/>
    <property type="match status" value="1"/>
</dbReference>
<dbReference type="AlphaFoldDB" id="A0A4V0YR42"/>
<feature type="domain" description="Histidine kinase" evidence="10">
    <location>
        <begin position="573"/>
        <end position="784"/>
    </location>
</feature>
<dbReference type="Gene3D" id="3.30.450.20">
    <property type="entry name" value="PAS domain"/>
    <property type="match status" value="1"/>
</dbReference>
<feature type="coiled-coil region" evidence="8">
    <location>
        <begin position="419"/>
        <end position="453"/>
    </location>
</feature>
<keyword evidence="9" id="KW-0472">Membrane</keyword>
<dbReference type="InterPro" id="IPR036890">
    <property type="entry name" value="HATPase_C_sf"/>
</dbReference>
<dbReference type="Gene3D" id="1.10.287.130">
    <property type="match status" value="1"/>
</dbReference>
<keyword evidence="4" id="KW-0547">Nucleotide-binding</keyword>
<evidence type="ECO:0000256" key="9">
    <source>
        <dbReference type="SAM" id="Phobius"/>
    </source>
</evidence>
<accession>A0A4V0YR42</accession>
<evidence type="ECO:0000256" key="3">
    <source>
        <dbReference type="ARBA" id="ARBA00022679"/>
    </source>
</evidence>
<evidence type="ECO:0000313" key="11">
    <source>
        <dbReference type="EMBL" id="QAZ68492.1"/>
    </source>
</evidence>
<feature type="transmembrane region" description="Helical" evidence="9">
    <location>
        <begin position="335"/>
        <end position="355"/>
    </location>
</feature>
<comment type="catalytic activity">
    <reaction evidence="1">
        <text>ATP + protein L-histidine = ADP + protein N-phospho-L-histidine.</text>
        <dbReference type="EC" id="2.7.13.3"/>
    </reaction>
</comment>
<dbReference type="SMART" id="SM00387">
    <property type="entry name" value="HATPase_c"/>
    <property type="match status" value="1"/>
</dbReference>
<dbReference type="GO" id="GO:0007234">
    <property type="term" value="P:osmosensory signaling via phosphorelay pathway"/>
    <property type="evidence" value="ECO:0007669"/>
    <property type="project" value="TreeGrafter"/>
</dbReference>
<dbReference type="EMBL" id="CP026538">
    <property type="protein sequence ID" value="QAZ68492.1"/>
    <property type="molecule type" value="Genomic_DNA"/>
</dbReference>
<dbReference type="InterPro" id="IPR011623">
    <property type="entry name" value="7TMR_DISM_rcpt_extracell_dom1"/>
</dbReference>
<organism evidence="11 12">
    <name type="scientific">Solidesulfovibrio carbinolicus</name>
    <dbReference type="NCBI Taxonomy" id="296842"/>
    <lineage>
        <taxon>Bacteria</taxon>
        <taxon>Pseudomonadati</taxon>
        <taxon>Thermodesulfobacteriota</taxon>
        <taxon>Desulfovibrionia</taxon>
        <taxon>Desulfovibrionales</taxon>
        <taxon>Desulfovibrionaceae</taxon>
        <taxon>Solidesulfovibrio</taxon>
    </lineage>
</organism>
<keyword evidence="5" id="KW-0418">Kinase</keyword>
<feature type="transmembrane region" description="Helical" evidence="9">
    <location>
        <begin position="213"/>
        <end position="234"/>
    </location>
</feature>